<sequence length="268" mass="28711">MSTVLLAPGVELPVNGKPFGETPALEVDNLRRRMVRKAWTSVIVFFILAGAAAAIIWHVGQPYWGNWPQVGATVVSQREYVAKYVDCDLGLSSVIDGKPQRNHVSVGNPCNRAPAIGTVLTMSYSPDDHGWVNLTRCQCAGVFTVSLTGVWLTFPLAGCALWTVLAIRRLRSVTRLGAAPWQEVTGIVRSASLKPGGLALELGVEGASDVGMRFGTRGISFFPVPTAGSTFTLRLAGDGSGRVLVALPGHWGESHGLIWPVRTREPAK</sequence>
<gene>
    <name evidence="2" type="ORF">C8D78_0114</name>
</gene>
<proteinExistence type="predicted"/>
<feature type="transmembrane region" description="Helical" evidence="1">
    <location>
        <begin position="38"/>
        <end position="59"/>
    </location>
</feature>
<evidence type="ECO:0000313" key="2">
    <source>
        <dbReference type="EMBL" id="RKR29799.1"/>
    </source>
</evidence>
<feature type="transmembrane region" description="Helical" evidence="1">
    <location>
        <begin position="150"/>
        <end position="167"/>
    </location>
</feature>
<dbReference type="RefSeq" id="WP_120949957.1">
    <property type="nucleotide sequence ID" value="NZ_RBIR01000001.1"/>
</dbReference>
<name>A0A495FMN3_9MICC</name>
<dbReference type="EMBL" id="RBIR01000001">
    <property type="protein sequence ID" value="RKR29799.1"/>
    <property type="molecule type" value="Genomic_DNA"/>
</dbReference>
<evidence type="ECO:0000313" key="3">
    <source>
        <dbReference type="Proteomes" id="UP000276055"/>
    </source>
</evidence>
<accession>A0A495FMN3</accession>
<comment type="caution">
    <text evidence="2">The sequence shown here is derived from an EMBL/GenBank/DDBJ whole genome shotgun (WGS) entry which is preliminary data.</text>
</comment>
<reference evidence="2 3" key="1">
    <citation type="submission" date="2018-10" db="EMBL/GenBank/DDBJ databases">
        <title>Genomic Encyclopedia of Type Strains, Phase IV (KMG-IV): sequencing the most valuable type-strain genomes for metagenomic binning, comparative biology and taxonomic classification.</title>
        <authorList>
            <person name="Goeker M."/>
        </authorList>
    </citation>
    <scope>NUCLEOTIDE SEQUENCE [LARGE SCALE GENOMIC DNA]</scope>
    <source>
        <strain evidence="2 3">DSM 25586</strain>
    </source>
</reference>
<keyword evidence="1" id="KW-0812">Transmembrane</keyword>
<protein>
    <submittedName>
        <fullName evidence="2">Uncharacterized protein</fullName>
    </submittedName>
</protein>
<organism evidence="2 3">
    <name type="scientific">Arthrobacter oryzae</name>
    <dbReference type="NCBI Taxonomy" id="409290"/>
    <lineage>
        <taxon>Bacteria</taxon>
        <taxon>Bacillati</taxon>
        <taxon>Actinomycetota</taxon>
        <taxon>Actinomycetes</taxon>
        <taxon>Micrococcales</taxon>
        <taxon>Micrococcaceae</taxon>
        <taxon>Arthrobacter</taxon>
    </lineage>
</organism>
<dbReference type="OrthoDB" id="66275at2"/>
<dbReference type="AlphaFoldDB" id="A0A495FMN3"/>
<keyword evidence="1" id="KW-1133">Transmembrane helix</keyword>
<keyword evidence="1" id="KW-0472">Membrane</keyword>
<dbReference type="Proteomes" id="UP000276055">
    <property type="component" value="Unassembled WGS sequence"/>
</dbReference>
<evidence type="ECO:0000256" key="1">
    <source>
        <dbReference type="SAM" id="Phobius"/>
    </source>
</evidence>